<name>A0A382QWM4_9ZZZZ</name>
<dbReference type="SUPFAM" id="SSF51197">
    <property type="entry name" value="Clavaminate synthase-like"/>
    <property type="match status" value="1"/>
</dbReference>
<dbReference type="Gene3D" id="2.60.120.620">
    <property type="entry name" value="q2cbj1_9rhob like domain"/>
    <property type="match status" value="1"/>
</dbReference>
<feature type="non-terminal residue" evidence="1">
    <location>
        <position position="153"/>
    </location>
</feature>
<accession>A0A382QWM4</accession>
<organism evidence="1">
    <name type="scientific">marine metagenome</name>
    <dbReference type="NCBI Taxonomy" id="408172"/>
    <lineage>
        <taxon>unclassified sequences</taxon>
        <taxon>metagenomes</taxon>
        <taxon>ecological metagenomes</taxon>
    </lineage>
</organism>
<reference evidence="1" key="1">
    <citation type="submission" date="2018-05" db="EMBL/GenBank/DDBJ databases">
        <authorList>
            <person name="Lanie J.A."/>
            <person name="Ng W.-L."/>
            <person name="Kazmierczak K.M."/>
            <person name="Andrzejewski T.M."/>
            <person name="Davidsen T.M."/>
            <person name="Wayne K.J."/>
            <person name="Tettelin H."/>
            <person name="Glass J.I."/>
            <person name="Rusch D."/>
            <person name="Podicherti R."/>
            <person name="Tsui H.-C.T."/>
            <person name="Winkler M.E."/>
        </authorList>
    </citation>
    <scope>NUCLEOTIDE SEQUENCE</scope>
</reference>
<dbReference type="AlphaFoldDB" id="A0A382QWM4"/>
<protein>
    <submittedName>
        <fullName evidence="1">Uncharacterized protein</fullName>
    </submittedName>
</protein>
<proteinExistence type="predicted"/>
<evidence type="ECO:0000313" key="1">
    <source>
        <dbReference type="EMBL" id="SVC88731.1"/>
    </source>
</evidence>
<gene>
    <name evidence="1" type="ORF">METZ01_LOCUS341585</name>
</gene>
<dbReference type="EMBL" id="UINC01116762">
    <property type="protein sequence ID" value="SVC88731.1"/>
    <property type="molecule type" value="Genomic_DNA"/>
</dbReference>
<sequence length="153" mass="17878">MGNHQVRYQVLNRHQMSREANFRDIKVHATTEELDVLDESGYLVREQLFQADHLEKLRASTDHLFESEVDVSKRKTSERSWGSILRYLEDKDPLFLDLIQFEPIVSIARAMMGPAVRLRGLSARISWPGDEIQSAPYHQHLRVNLLPRPPWFS</sequence>